<keyword evidence="2" id="KW-0238">DNA-binding</keyword>
<organism evidence="6 7">
    <name type="scientific">Alsobacter ponti</name>
    <dbReference type="NCBI Taxonomy" id="2962936"/>
    <lineage>
        <taxon>Bacteria</taxon>
        <taxon>Pseudomonadati</taxon>
        <taxon>Pseudomonadota</taxon>
        <taxon>Alphaproteobacteria</taxon>
        <taxon>Hyphomicrobiales</taxon>
        <taxon>Alsobacteraceae</taxon>
        <taxon>Alsobacter</taxon>
    </lineage>
</organism>
<feature type="region of interest" description="Disordered" evidence="4">
    <location>
        <begin position="1"/>
        <end position="21"/>
    </location>
</feature>
<dbReference type="SMART" id="SM00895">
    <property type="entry name" value="FCD"/>
    <property type="match status" value="1"/>
</dbReference>
<dbReference type="InterPro" id="IPR000524">
    <property type="entry name" value="Tscrpt_reg_HTH_GntR"/>
</dbReference>
<reference evidence="6 7" key="1">
    <citation type="submission" date="2022-07" db="EMBL/GenBank/DDBJ databases">
        <authorList>
            <person name="Li W.-J."/>
            <person name="Deng Q.-Q."/>
        </authorList>
    </citation>
    <scope>NUCLEOTIDE SEQUENCE [LARGE SCALE GENOMIC DNA]</scope>
    <source>
        <strain evidence="6 7">SYSU M60028</strain>
    </source>
</reference>
<dbReference type="InterPro" id="IPR008920">
    <property type="entry name" value="TF_FadR/GntR_C"/>
</dbReference>
<dbReference type="EMBL" id="JANCLU010000021">
    <property type="protein sequence ID" value="MCP8940441.1"/>
    <property type="molecule type" value="Genomic_DNA"/>
</dbReference>
<dbReference type="SMART" id="SM00345">
    <property type="entry name" value="HTH_GNTR"/>
    <property type="match status" value="1"/>
</dbReference>
<dbReference type="PANTHER" id="PTHR43537:SF45">
    <property type="entry name" value="GNTR FAMILY REGULATORY PROTEIN"/>
    <property type="match status" value="1"/>
</dbReference>
<dbReference type="Pfam" id="PF07729">
    <property type="entry name" value="FCD"/>
    <property type="match status" value="1"/>
</dbReference>
<dbReference type="PROSITE" id="PS50949">
    <property type="entry name" value="HTH_GNTR"/>
    <property type="match status" value="1"/>
</dbReference>
<evidence type="ECO:0000313" key="7">
    <source>
        <dbReference type="Proteomes" id="UP001205890"/>
    </source>
</evidence>
<evidence type="ECO:0000256" key="3">
    <source>
        <dbReference type="ARBA" id="ARBA00023163"/>
    </source>
</evidence>
<evidence type="ECO:0000256" key="4">
    <source>
        <dbReference type="SAM" id="MobiDB-lite"/>
    </source>
</evidence>
<feature type="domain" description="HTH gntR-type" evidence="5">
    <location>
        <begin position="20"/>
        <end position="87"/>
    </location>
</feature>
<evidence type="ECO:0000256" key="2">
    <source>
        <dbReference type="ARBA" id="ARBA00023125"/>
    </source>
</evidence>
<protein>
    <submittedName>
        <fullName evidence="6">GntR family transcriptional regulator</fullName>
    </submittedName>
</protein>
<dbReference type="PANTHER" id="PTHR43537">
    <property type="entry name" value="TRANSCRIPTIONAL REGULATOR, GNTR FAMILY"/>
    <property type="match status" value="1"/>
</dbReference>
<gene>
    <name evidence="6" type="ORF">NK718_18095</name>
</gene>
<dbReference type="RefSeq" id="WP_254745177.1">
    <property type="nucleotide sequence ID" value="NZ_JANCLU010000021.1"/>
</dbReference>
<sequence>MNDTAKAAETGGKGGERQAETQAERAFRLLEDALVRLDLPPGARVTEQELALRAGMGRTPVREAVQRLVADGLIVVYPRKGMTVGAINPLEVLMALDVRGPVERVVAMAAARRATPAQRAALAETGEAMRAAAAKGDMALYMRCDKAFDETLAASAANPFATRALAPLQTMVRRAWYYFRREPDLGASAERHAAVASAVAAGDPEAAGDASDALIAHLRAGLKQALAEL</sequence>
<evidence type="ECO:0000313" key="6">
    <source>
        <dbReference type="EMBL" id="MCP8940441.1"/>
    </source>
</evidence>
<name>A0ABT1LG10_9HYPH</name>
<comment type="caution">
    <text evidence="6">The sequence shown here is derived from an EMBL/GenBank/DDBJ whole genome shotgun (WGS) entry which is preliminary data.</text>
</comment>
<dbReference type="InterPro" id="IPR036388">
    <property type="entry name" value="WH-like_DNA-bd_sf"/>
</dbReference>
<dbReference type="SUPFAM" id="SSF46785">
    <property type="entry name" value="Winged helix' DNA-binding domain"/>
    <property type="match status" value="1"/>
</dbReference>
<feature type="compositionally biased region" description="Low complexity" evidence="4">
    <location>
        <begin position="1"/>
        <end position="10"/>
    </location>
</feature>
<accession>A0ABT1LG10</accession>
<evidence type="ECO:0000256" key="1">
    <source>
        <dbReference type="ARBA" id="ARBA00023015"/>
    </source>
</evidence>
<dbReference type="PRINTS" id="PR00035">
    <property type="entry name" value="HTHGNTR"/>
</dbReference>
<dbReference type="SUPFAM" id="SSF48008">
    <property type="entry name" value="GntR ligand-binding domain-like"/>
    <property type="match status" value="1"/>
</dbReference>
<dbReference type="InterPro" id="IPR036390">
    <property type="entry name" value="WH_DNA-bd_sf"/>
</dbReference>
<keyword evidence="1" id="KW-0805">Transcription regulation</keyword>
<dbReference type="Gene3D" id="1.20.120.530">
    <property type="entry name" value="GntR ligand-binding domain-like"/>
    <property type="match status" value="1"/>
</dbReference>
<dbReference type="Proteomes" id="UP001205890">
    <property type="component" value="Unassembled WGS sequence"/>
</dbReference>
<dbReference type="Pfam" id="PF00392">
    <property type="entry name" value="GntR"/>
    <property type="match status" value="1"/>
</dbReference>
<keyword evidence="7" id="KW-1185">Reference proteome</keyword>
<proteinExistence type="predicted"/>
<keyword evidence="3" id="KW-0804">Transcription</keyword>
<dbReference type="Gene3D" id="1.10.10.10">
    <property type="entry name" value="Winged helix-like DNA-binding domain superfamily/Winged helix DNA-binding domain"/>
    <property type="match status" value="1"/>
</dbReference>
<evidence type="ECO:0000259" key="5">
    <source>
        <dbReference type="PROSITE" id="PS50949"/>
    </source>
</evidence>
<dbReference type="InterPro" id="IPR011711">
    <property type="entry name" value="GntR_C"/>
</dbReference>